<feature type="transmembrane region" description="Helical" evidence="1">
    <location>
        <begin position="16"/>
        <end position="34"/>
    </location>
</feature>
<dbReference type="EMBL" id="JAXCLX010000004">
    <property type="protein sequence ID" value="MDY0874220.1"/>
    <property type="molecule type" value="Genomic_DNA"/>
</dbReference>
<keyword evidence="1" id="KW-0812">Transmembrane</keyword>
<comment type="caution">
    <text evidence="2">The sequence shown here is derived from an EMBL/GenBank/DDBJ whole genome shotgun (WGS) entry which is preliminary data.</text>
</comment>
<sequence length="84" mass="9735">MTPETGEIYTKARRDAVDFAVVFFLSIATFDYFTGSDRSVQALAFQTLLTAAFYLAFTFWRLRSKNLPYPRLRDGPHKKSRSLF</sequence>
<dbReference type="Proteomes" id="UP001271769">
    <property type="component" value="Unassembled WGS sequence"/>
</dbReference>
<keyword evidence="3" id="KW-1185">Reference proteome</keyword>
<keyword evidence="1" id="KW-1133">Transmembrane helix</keyword>
<evidence type="ECO:0000313" key="3">
    <source>
        <dbReference type="Proteomes" id="UP001271769"/>
    </source>
</evidence>
<evidence type="ECO:0000256" key="1">
    <source>
        <dbReference type="SAM" id="Phobius"/>
    </source>
</evidence>
<feature type="transmembrane region" description="Helical" evidence="1">
    <location>
        <begin position="40"/>
        <end position="62"/>
    </location>
</feature>
<gene>
    <name evidence="2" type="ORF">SMD31_19935</name>
</gene>
<protein>
    <submittedName>
        <fullName evidence="2">Uncharacterized protein</fullName>
    </submittedName>
</protein>
<keyword evidence="1" id="KW-0472">Membrane</keyword>
<accession>A0ABU5E4T4</accession>
<evidence type="ECO:0000313" key="2">
    <source>
        <dbReference type="EMBL" id="MDY0874220.1"/>
    </source>
</evidence>
<name>A0ABU5E4T4_9PROT</name>
<organism evidence="2 3">
    <name type="scientific">Dongia rigui</name>
    <dbReference type="NCBI Taxonomy" id="940149"/>
    <lineage>
        <taxon>Bacteria</taxon>
        <taxon>Pseudomonadati</taxon>
        <taxon>Pseudomonadota</taxon>
        <taxon>Alphaproteobacteria</taxon>
        <taxon>Rhodospirillales</taxon>
        <taxon>Dongiaceae</taxon>
        <taxon>Dongia</taxon>
    </lineage>
</organism>
<reference evidence="2 3" key="1">
    <citation type="journal article" date="2013" name="Antonie Van Leeuwenhoek">
        <title>Dongia rigui sp. nov., isolated from freshwater of a large wetland in Korea.</title>
        <authorList>
            <person name="Baik K.S."/>
            <person name="Hwang Y.M."/>
            <person name="Choi J.S."/>
            <person name="Kwon J."/>
            <person name="Seong C.N."/>
        </authorList>
    </citation>
    <scope>NUCLEOTIDE SEQUENCE [LARGE SCALE GENOMIC DNA]</scope>
    <source>
        <strain evidence="2 3">04SU4-P</strain>
    </source>
</reference>
<proteinExistence type="predicted"/>
<dbReference type="RefSeq" id="WP_320502690.1">
    <property type="nucleotide sequence ID" value="NZ_JAXCLX010000004.1"/>
</dbReference>